<gene>
    <name evidence="2" type="ORF">K8F61_18795</name>
</gene>
<name>A0ABY3RUR4_9MICO</name>
<dbReference type="RefSeq" id="WP_067249361.1">
    <property type="nucleotide sequence ID" value="NZ_CP082781.1"/>
</dbReference>
<proteinExistence type="predicted"/>
<feature type="transmembrane region" description="Helical" evidence="1">
    <location>
        <begin position="12"/>
        <end position="33"/>
    </location>
</feature>
<dbReference type="Proteomes" id="UP001199642">
    <property type="component" value="Chromosome"/>
</dbReference>
<keyword evidence="3" id="KW-1185">Reference proteome</keyword>
<keyword evidence="1" id="KW-0472">Membrane</keyword>
<reference evidence="2 3" key="1">
    <citation type="submission" date="2023-01" db="EMBL/GenBank/DDBJ databases">
        <title>Characterization of estradiol degrading bacteria Microbacterium sp. MZT7 and reveal degrading genes through genome analysis.</title>
        <authorList>
            <person name="Hao P."/>
            <person name="Gao Y."/>
        </authorList>
    </citation>
    <scope>NUCLEOTIDE SEQUENCE [LARGE SCALE GENOMIC DNA]</scope>
    <source>
        <strain evidence="2 3">MZT7</strain>
    </source>
</reference>
<keyword evidence="1" id="KW-0812">Transmembrane</keyword>
<organism evidence="2 3">
    <name type="scientific">Microbacterium resistens</name>
    <dbReference type="NCBI Taxonomy" id="156977"/>
    <lineage>
        <taxon>Bacteria</taxon>
        <taxon>Bacillati</taxon>
        <taxon>Actinomycetota</taxon>
        <taxon>Actinomycetes</taxon>
        <taxon>Micrococcales</taxon>
        <taxon>Microbacteriaceae</taxon>
        <taxon>Microbacterium</taxon>
    </lineage>
</organism>
<protein>
    <submittedName>
        <fullName evidence="2">Uncharacterized protein</fullName>
    </submittedName>
</protein>
<evidence type="ECO:0000256" key="1">
    <source>
        <dbReference type="SAM" id="Phobius"/>
    </source>
</evidence>
<evidence type="ECO:0000313" key="3">
    <source>
        <dbReference type="Proteomes" id="UP001199642"/>
    </source>
</evidence>
<sequence>MSEPVLAPRRPIWGLAATWAVGAVAAILVGVFAPRDATMTWFMIGFGACILFSFAAQLLRGVTRGFILRAATGALGALLVMGVVSVGFAIGSLFAL</sequence>
<keyword evidence="1" id="KW-1133">Transmembrane helix</keyword>
<dbReference type="EMBL" id="CP082781">
    <property type="protein sequence ID" value="UGS26629.1"/>
    <property type="molecule type" value="Genomic_DNA"/>
</dbReference>
<evidence type="ECO:0000313" key="2">
    <source>
        <dbReference type="EMBL" id="UGS26629.1"/>
    </source>
</evidence>
<accession>A0ABY3RUR4</accession>
<feature type="transmembrane region" description="Helical" evidence="1">
    <location>
        <begin position="39"/>
        <end position="59"/>
    </location>
</feature>
<feature type="transmembrane region" description="Helical" evidence="1">
    <location>
        <begin position="71"/>
        <end position="95"/>
    </location>
</feature>